<comment type="subcellular location">
    <subcellularLocation>
        <location evidence="1">Nucleus</location>
        <location evidence="1">Nucleolus</location>
    </subcellularLocation>
</comment>
<dbReference type="SUPFAM" id="SSF48452">
    <property type="entry name" value="TPR-like"/>
    <property type="match status" value="1"/>
</dbReference>
<dbReference type="EMBL" id="KN831953">
    <property type="protein sequence ID" value="KIO09915.1"/>
    <property type="molecule type" value="Genomic_DNA"/>
</dbReference>
<dbReference type="GO" id="GO:0000462">
    <property type="term" value="P:maturation of SSU-rRNA from tricistronic rRNA transcript (SSU-rRNA, 5.8S rRNA, LSU-rRNA)"/>
    <property type="evidence" value="ECO:0007669"/>
    <property type="project" value="InterPro"/>
</dbReference>
<feature type="domain" description="U3 small nucleolar RNA-associated protein 6 N-terminal" evidence="7">
    <location>
        <begin position="9"/>
        <end position="91"/>
    </location>
</feature>
<dbReference type="InterPro" id="IPR003107">
    <property type="entry name" value="HAT"/>
</dbReference>
<proteinExistence type="inferred from homology"/>
<dbReference type="InParanoid" id="A0A0C3P8V5"/>
<evidence type="ECO:0000256" key="3">
    <source>
        <dbReference type="ARBA" id="ARBA00022552"/>
    </source>
</evidence>
<evidence type="ECO:0000256" key="2">
    <source>
        <dbReference type="ARBA" id="ARBA00010734"/>
    </source>
</evidence>
<dbReference type="STRING" id="870435.A0A0C3P8V5"/>
<dbReference type="SMART" id="SM00386">
    <property type="entry name" value="HAT"/>
    <property type="match status" value="4"/>
</dbReference>
<dbReference type="GO" id="GO:0030515">
    <property type="term" value="F:snoRNA binding"/>
    <property type="evidence" value="ECO:0007669"/>
    <property type="project" value="InterPro"/>
</dbReference>
<dbReference type="GO" id="GO:0032040">
    <property type="term" value="C:small-subunit processome"/>
    <property type="evidence" value="ECO:0007669"/>
    <property type="project" value="TreeGrafter"/>
</dbReference>
<reference evidence="9" key="2">
    <citation type="submission" date="2015-01" db="EMBL/GenBank/DDBJ databases">
        <title>Evolutionary Origins and Diversification of the Mycorrhizal Mutualists.</title>
        <authorList>
            <consortium name="DOE Joint Genome Institute"/>
            <consortium name="Mycorrhizal Genomics Consortium"/>
            <person name="Kohler A."/>
            <person name="Kuo A."/>
            <person name="Nagy L.G."/>
            <person name="Floudas D."/>
            <person name="Copeland A."/>
            <person name="Barry K.W."/>
            <person name="Cichocki N."/>
            <person name="Veneault-Fourrey C."/>
            <person name="LaButti K."/>
            <person name="Lindquist E.A."/>
            <person name="Lipzen A."/>
            <person name="Lundell T."/>
            <person name="Morin E."/>
            <person name="Murat C."/>
            <person name="Riley R."/>
            <person name="Ohm R."/>
            <person name="Sun H."/>
            <person name="Tunlid A."/>
            <person name="Henrissat B."/>
            <person name="Grigoriev I.V."/>
            <person name="Hibbett D.S."/>
            <person name="Martin F."/>
        </authorList>
    </citation>
    <scope>NUCLEOTIDE SEQUENCE [LARGE SCALE GENOMIC DNA]</scope>
    <source>
        <strain evidence="9">Marx 270</strain>
    </source>
</reference>
<comment type="similarity">
    <text evidence="2">Belongs to the UTP6 family.</text>
</comment>
<dbReference type="Proteomes" id="UP000054217">
    <property type="component" value="Unassembled WGS sequence"/>
</dbReference>
<dbReference type="AlphaFoldDB" id="A0A0C3P8V5"/>
<dbReference type="InterPro" id="IPR055347">
    <property type="entry name" value="UTP6_N"/>
</dbReference>
<dbReference type="PANTHER" id="PTHR23271">
    <property type="entry name" value="HEPATOCELLULAR CARCINOMA-ASSOCIATED ANTIGEN 66"/>
    <property type="match status" value="1"/>
</dbReference>
<organism evidence="8 9">
    <name type="scientific">Pisolithus tinctorius Marx 270</name>
    <dbReference type="NCBI Taxonomy" id="870435"/>
    <lineage>
        <taxon>Eukaryota</taxon>
        <taxon>Fungi</taxon>
        <taxon>Dikarya</taxon>
        <taxon>Basidiomycota</taxon>
        <taxon>Agaricomycotina</taxon>
        <taxon>Agaricomycetes</taxon>
        <taxon>Agaricomycetidae</taxon>
        <taxon>Boletales</taxon>
        <taxon>Sclerodermatineae</taxon>
        <taxon>Pisolithaceae</taxon>
        <taxon>Pisolithus</taxon>
    </lineage>
</organism>
<evidence type="ECO:0000256" key="4">
    <source>
        <dbReference type="ARBA" id="ARBA00022737"/>
    </source>
</evidence>
<keyword evidence="5" id="KW-0539">Nucleus</keyword>
<accession>A0A0C3P8V5</accession>
<dbReference type="Gene3D" id="1.25.40.10">
    <property type="entry name" value="Tetratricopeptide repeat domain"/>
    <property type="match status" value="1"/>
</dbReference>
<name>A0A0C3P8V5_PISTI</name>
<evidence type="ECO:0000256" key="5">
    <source>
        <dbReference type="ARBA" id="ARBA00023242"/>
    </source>
</evidence>
<evidence type="ECO:0000313" key="8">
    <source>
        <dbReference type="EMBL" id="KIO09915.1"/>
    </source>
</evidence>
<evidence type="ECO:0000259" key="7">
    <source>
        <dbReference type="Pfam" id="PF08640"/>
    </source>
</evidence>
<dbReference type="PANTHER" id="PTHR23271:SF1">
    <property type="entry name" value="U3 SMALL NUCLEOLAR RNA-ASSOCIATED PROTEIN 6 HOMOLOG"/>
    <property type="match status" value="1"/>
</dbReference>
<reference evidence="8 9" key="1">
    <citation type="submission" date="2014-04" db="EMBL/GenBank/DDBJ databases">
        <authorList>
            <consortium name="DOE Joint Genome Institute"/>
            <person name="Kuo A."/>
            <person name="Kohler A."/>
            <person name="Costa M.D."/>
            <person name="Nagy L.G."/>
            <person name="Floudas D."/>
            <person name="Copeland A."/>
            <person name="Barry K.W."/>
            <person name="Cichocki N."/>
            <person name="Veneault-Fourrey C."/>
            <person name="LaButti K."/>
            <person name="Lindquist E.A."/>
            <person name="Lipzen A."/>
            <person name="Lundell T."/>
            <person name="Morin E."/>
            <person name="Murat C."/>
            <person name="Sun H."/>
            <person name="Tunlid A."/>
            <person name="Henrissat B."/>
            <person name="Grigoriev I.V."/>
            <person name="Hibbett D.S."/>
            <person name="Martin F."/>
            <person name="Nordberg H.P."/>
            <person name="Cantor M.N."/>
            <person name="Hua S.X."/>
        </authorList>
    </citation>
    <scope>NUCLEOTIDE SEQUENCE [LARGE SCALE GENOMIC DNA]</scope>
    <source>
        <strain evidence="8 9">Marx 270</strain>
    </source>
</reference>
<dbReference type="InterPro" id="IPR013949">
    <property type="entry name" value="Utp6"/>
</dbReference>
<evidence type="ECO:0000256" key="6">
    <source>
        <dbReference type="SAM" id="MobiDB-lite"/>
    </source>
</evidence>
<dbReference type="HOGENOM" id="CLU_026025_1_1_1"/>
<protein>
    <recommendedName>
        <fullName evidence="7">U3 small nucleolar RNA-associated protein 6 N-terminal domain-containing protein</fullName>
    </recommendedName>
</protein>
<dbReference type="OrthoDB" id="28112at2759"/>
<gene>
    <name evidence="8" type="ORF">M404DRAFT_995899</name>
</gene>
<dbReference type="Pfam" id="PF08640">
    <property type="entry name" value="U3_assoc_6"/>
    <property type="match status" value="1"/>
</dbReference>
<keyword evidence="9" id="KW-1185">Reference proteome</keyword>
<evidence type="ECO:0000256" key="1">
    <source>
        <dbReference type="ARBA" id="ARBA00004604"/>
    </source>
</evidence>
<dbReference type="GO" id="GO:0034388">
    <property type="term" value="C:Pwp2p-containing subcomplex of 90S preribosome"/>
    <property type="evidence" value="ECO:0007669"/>
    <property type="project" value="TreeGrafter"/>
</dbReference>
<keyword evidence="3" id="KW-0698">rRNA processing</keyword>
<sequence length="674" mass="76281">MERVQFQQEQMLAELKDLVQRGLFTEAEVKQIMRKRTQFENALVRRVARKADFLRYAAYEMNLEQLRRKRLDRLDLPKSKTTISDYALVRRQFHIFERALRKFKADVGLWIQYIQVAKRAGARGLVGRVSARALQLHPNVPSLYVIAASHELSHASPSAARALLQRGLRLNAHSIDLWREYVRMELHFIEGMRRRWNILGISINAEKKPADIDARMGVDAGVDDAADPIIVTDDGAKMPDEIVAAEKGGDEGEAARRAIMEGAIVKSAMSSAAKASPRIELFSQLEELIRNYPCEPHLREMLLDELYHLLHQSIPDDSEAIKMLATRRLRELTLDQAGIGSESNQSESERLVDALRYANERLVDAVSNPPNDKTRAAISTLYADFVQEWCQRPTLDAVLKQYLIASLHTLARTPDALPVLQATHLRLLLRDGTPSKQILKLARRYSRATNSPDVWLARLDVEKAANSGDITTIWSSARSAVQGFPDKREVEKVWLWGLDVRATQGENRLSSFENLLEQSMRDSSTRSIHESLLLRYVSDVVYSEGMCGAERCKLIRRLPAAYLPTTAVWERLFSFQSTRVDDAQKTMLSTIYQYWQALDGIPAAMAWAGWLVDHGDGKEAMRIISKAAAHLPNEQRAQLQQMWNSRLNGGNGEEDKGEEMFSAVEENGEDAQIG</sequence>
<feature type="region of interest" description="Disordered" evidence="6">
    <location>
        <begin position="646"/>
        <end position="674"/>
    </location>
</feature>
<keyword evidence="4" id="KW-0677">Repeat</keyword>
<dbReference type="InterPro" id="IPR011990">
    <property type="entry name" value="TPR-like_helical_dom_sf"/>
</dbReference>
<evidence type="ECO:0000313" key="9">
    <source>
        <dbReference type="Proteomes" id="UP000054217"/>
    </source>
</evidence>